<organism evidence="3 4">
    <name type="scientific">Mycobacterium yunnanensis</name>
    <dbReference type="NCBI Taxonomy" id="368477"/>
    <lineage>
        <taxon>Bacteria</taxon>
        <taxon>Bacillati</taxon>
        <taxon>Actinomycetota</taxon>
        <taxon>Actinomycetes</taxon>
        <taxon>Mycobacteriales</taxon>
        <taxon>Mycobacteriaceae</taxon>
        <taxon>Mycobacterium</taxon>
    </lineage>
</organism>
<dbReference type="PANTHER" id="PTHR24321">
    <property type="entry name" value="DEHYDROGENASES, SHORT CHAIN"/>
    <property type="match status" value="1"/>
</dbReference>
<comment type="caution">
    <text evidence="3">The sequence shown here is derived from an EMBL/GenBank/DDBJ whole genome shotgun (WGS) entry which is preliminary data.</text>
</comment>
<dbReference type="PRINTS" id="PR00081">
    <property type="entry name" value="GDHRDH"/>
</dbReference>
<dbReference type="AlphaFoldDB" id="A0A9X2ZBD6"/>
<dbReference type="Pfam" id="PF13561">
    <property type="entry name" value="adh_short_C2"/>
    <property type="match status" value="1"/>
</dbReference>
<proteinExistence type="inferred from homology"/>
<evidence type="ECO:0000256" key="1">
    <source>
        <dbReference type="ARBA" id="ARBA00006484"/>
    </source>
</evidence>
<evidence type="ECO:0000256" key="2">
    <source>
        <dbReference type="ARBA" id="ARBA00023002"/>
    </source>
</evidence>
<dbReference type="GO" id="GO:0016491">
    <property type="term" value="F:oxidoreductase activity"/>
    <property type="evidence" value="ECO:0007669"/>
    <property type="project" value="UniProtKB-KW"/>
</dbReference>
<dbReference type="Proteomes" id="UP001141629">
    <property type="component" value="Unassembled WGS sequence"/>
</dbReference>
<dbReference type="FunFam" id="3.40.50.720:FF:000084">
    <property type="entry name" value="Short-chain dehydrogenase reductase"/>
    <property type="match status" value="1"/>
</dbReference>
<dbReference type="RefSeq" id="WP_263999826.1">
    <property type="nucleotide sequence ID" value="NZ_JACKVK010000022.1"/>
</dbReference>
<dbReference type="PRINTS" id="PR00080">
    <property type="entry name" value="SDRFAMILY"/>
</dbReference>
<keyword evidence="4" id="KW-1185">Reference proteome</keyword>
<comment type="similarity">
    <text evidence="1">Belongs to the short-chain dehydrogenases/reductases (SDR) family.</text>
</comment>
<reference evidence="3" key="2">
    <citation type="journal article" date="2022" name="BMC Genomics">
        <title>Comparative genome analysis of mycobacteria focusing on tRNA and non-coding RNA.</title>
        <authorList>
            <person name="Behra P.R.K."/>
            <person name="Pettersson B.M.F."/>
            <person name="Ramesh M."/>
            <person name="Das S."/>
            <person name="Dasgupta S."/>
            <person name="Kirsebom L.A."/>
        </authorList>
    </citation>
    <scope>NUCLEOTIDE SEQUENCE</scope>
    <source>
        <strain evidence="3">DSM 44838</strain>
    </source>
</reference>
<accession>A0A9X2ZBD6</accession>
<evidence type="ECO:0000313" key="4">
    <source>
        <dbReference type="Proteomes" id="UP001141629"/>
    </source>
</evidence>
<evidence type="ECO:0000313" key="3">
    <source>
        <dbReference type="EMBL" id="MCV7424736.1"/>
    </source>
</evidence>
<dbReference type="CDD" id="cd05233">
    <property type="entry name" value="SDR_c"/>
    <property type="match status" value="1"/>
</dbReference>
<keyword evidence="2" id="KW-0560">Oxidoreductase</keyword>
<dbReference type="SUPFAM" id="SSF51735">
    <property type="entry name" value="NAD(P)-binding Rossmann-fold domains"/>
    <property type="match status" value="1"/>
</dbReference>
<dbReference type="PANTHER" id="PTHR24321:SF15">
    <property type="entry name" value="OXIDOREDUCTASE UCPA"/>
    <property type="match status" value="1"/>
</dbReference>
<dbReference type="Gene3D" id="3.40.50.720">
    <property type="entry name" value="NAD(P)-binding Rossmann-like Domain"/>
    <property type="match status" value="1"/>
</dbReference>
<name>A0A9X2ZBD6_9MYCO</name>
<protein>
    <submittedName>
        <fullName evidence="3">SDR family oxidoreductase</fullName>
    </submittedName>
</protein>
<dbReference type="EMBL" id="JACKVK010000022">
    <property type="protein sequence ID" value="MCV7424736.1"/>
    <property type="molecule type" value="Genomic_DNA"/>
</dbReference>
<dbReference type="InterPro" id="IPR020904">
    <property type="entry name" value="Sc_DH/Rdtase_CS"/>
</dbReference>
<sequence>MPEDTVGRLRGKVAIVTGASRGIGQAIAVRFAREGAQVIAAARNADDLAETAAMGAGRIVTQRCDVQKATDVQALITRAVDEYGALDVLVNNAGIAVQKLLVDTTEEDWELTMDTNVKGTFWGLKFAIPVMKAGGSIVNIGSVNSFAGEQTSSAYVTSKGAVLLLTKNAAAETAHLGIRVNIVCPGSTETQMSRAYFEAAMGSADAADTFTRTFAPLTGMIPPEDIASAALFLASDESKSMTGSSMLVDGGLLASWDHVTPH</sequence>
<reference evidence="3" key="1">
    <citation type="submission" date="2020-07" db="EMBL/GenBank/DDBJ databases">
        <authorList>
            <person name="Pettersson B.M.F."/>
            <person name="Behra P.R.K."/>
            <person name="Ramesh M."/>
            <person name="Das S."/>
            <person name="Dasgupta S."/>
            <person name="Kirsebom L.A."/>
        </authorList>
    </citation>
    <scope>NUCLEOTIDE SEQUENCE</scope>
    <source>
        <strain evidence="3">DSM 44838</strain>
    </source>
</reference>
<dbReference type="InterPro" id="IPR036291">
    <property type="entry name" value="NAD(P)-bd_dom_sf"/>
</dbReference>
<dbReference type="NCBIfam" id="NF005559">
    <property type="entry name" value="PRK07231.1"/>
    <property type="match status" value="1"/>
</dbReference>
<dbReference type="PROSITE" id="PS00061">
    <property type="entry name" value="ADH_SHORT"/>
    <property type="match status" value="1"/>
</dbReference>
<dbReference type="InterPro" id="IPR002347">
    <property type="entry name" value="SDR_fam"/>
</dbReference>
<gene>
    <name evidence="3" type="ORF">H7K45_29775</name>
</gene>